<feature type="transmembrane region" description="Helical" evidence="4">
    <location>
        <begin position="92"/>
        <end position="110"/>
    </location>
</feature>
<dbReference type="SMART" id="SM00028">
    <property type="entry name" value="TPR"/>
    <property type="match status" value="6"/>
</dbReference>
<feature type="transmembrane region" description="Helical" evidence="4">
    <location>
        <begin position="331"/>
        <end position="348"/>
    </location>
</feature>
<reference evidence="5 6" key="1">
    <citation type="submission" date="2020-06" db="EMBL/GenBank/DDBJ databases">
        <title>Interaction of electrochemicaly active bacteria, Geobacter bremensis R4 on different carbon anode.</title>
        <authorList>
            <person name="Meng L."/>
            <person name="Yoshida N."/>
        </authorList>
    </citation>
    <scope>NUCLEOTIDE SEQUENCE [LARGE SCALE GENOMIC DNA]</scope>
    <source>
        <strain evidence="5 6">R4</strain>
    </source>
</reference>
<dbReference type="PROSITE" id="PS50005">
    <property type="entry name" value="TPR"/>
    <property type="match status" value="4"/>
</dbReference>
<organism evidence="5 6">
    <name type="scientific">Citrifermentans bremense</name>
    <dbReference type="NCBI Taxonomy" id="60035"/>
    <lineage>
        <taxon>Bacteria</taxon>
        <taxon>Pseudomonadati</taxon>
        <taxon>Thermodesulfobacteriota</taxon>
        <taxon>Desulfuromonadia</taxon>
        <taxon>Geobacterales</taxon>
        <taxon>Geobacteraceae</taxon>
        <taxon>Citrifermentans</taxon>
    </lineage>
</organism>
<evidence type="ECO:0000256" key="3">
    <source>
        <dbReference type="PROSITE-ProRule" id="PRU00339"/>
    </source>
</evidence>
<keyword evidence="2 3" id="KW-0802">TPR repeat</keyword>
<name>A0A6S6M3M5_9BACT</name>
<dbReference type="KEGG" id="gbn:GEOBRER4_30580"/>
<keyword evidence="4" id="KW-0812">Transmembrane</keyword>
<dbReference type="InterPro" id="IPR052346">
    <property type="entry name" value="O-mannosyl-transferase_TMTC"/>
</dbReference>
<feature type="transmembrane region" description="Helical" evidence="4">
    <location>
        <begin position="384"/>
        <end position="401"/>
    </location>
</feature>
<feature type="transmembrane region" description="Helical" evidence="4">
    <location>
        <begin position="354"/>
        <end position="372"/>
    </location>
</feature>
<dbReference type="Proteomes" id="UP000515472">
    <property type="component" value="Chromosome"/>
</dbReference>
<sequence length="641" mass="70017">MLKNDAKKTILLAVILVVATLAVFAKTAGNDFINFDDPGYVTKNPVVQQGLSAAGFSWAFTATAMSNWHPLTWLSHMLDVQLFGLHPAGHHLMNVAIHAAAALLLFLFLVRAVGGVWLGFSVAALFALHPLHVESVAWVAERKDVLSCLLMLVSLHFWVSYVKRPGPRPYLGALLTFVAGLMAKPMLVTLPVVLLLLDYWPFRRLFSEVETGGAGVGTARVTTLVVLVKEKIPFFLFSALSSIITIYGQQHGGAMATLAKAPVYLRVENSLVACAKYLGLMFWPRGLAILYPFPQSVPLWQPVAAALMLAMLTAVVFILRRRYPYLATGWLWYLVTLLPVIGLIQVGGQSMADRYTYIPLIGIFLAICCLVADLTKGWHVQRAFLFAAGAVSLTALTTVSIRQLDYWKDSIAICRRALAVTHDNYLITNNYGIALDARGDLAGAYRQFQETLRINPRSSIAYSNLGALSVRWGKYQDGLMYYDKALEITPNSAIAMEGMGKALAGLGRGEEAIAKLRQALAIDPRLPEVHLALAAELTKAGRPEEALEHEEAARQLAPLSSQTAINLGVTLAKQGRLAEALDSFNRAVAIDPASVEAHFNRGVALAGLGRPDEAALEFNRVLAIRPDTVAARNWLERIGRK</sequence>
<evidence type="ECO:0000313" key="5">
    <source>
        <dbReference type="EMBL" id="BCG48308.1"/>
    </source>
</evidence>
<evidence type="ECO:0000256" key="2">
    <source>
        <dbReference type="ARBA" id="ARBA00022803"/>
    </source>
</evidence>
<dbReference type="SUPFAM" id="SSF48452">
    <property type="entry name" value="TPR-like"/>
    <property type="match status" value="1"/>
</dbReference>
<protein>
    <submittedName>
        <fullName evidence="5">Tetratricopeptide TPR_2 repeat protein</fullName>
    </submittedName>
</protein>
<keyword evidence="4" id="KW-0472">Membrane</keyword>
<feature type="repeat" description="TPR" evidence="3">
    <location>
        <begin position="561"/>
        <end position="594"/>
    </location>
</feature>
<gene>
    <name evidence="5" type="ORF">GEOBRER4_n3194</name>
</gene>
<dbReference type="Pfam" id="PF13424">
    <property type="entry name" value="TPR_12"/>
    <property type="match status" value="1"/>
</dbReference>
<evidence type="ECO:0000256" key="1">
    <source>
        <dbReference type="ARBA" id="ARBA00022737"/>
    </source>
</evidence>
<keyword evidence="1" id="KW-0677">Repeat</keyword>
<keyword evidence="6" id="KW-1185">Reference proteome</keyword>
<dbReference type="AlphaFoldDB" id="A0A6S6M3M5"/>
<feature type="transmembrane region" description="Helical" evidence="4">
    <location>
        <begin position="116"/>
        <end position="133"/>
    </location>
</feature>
<dbReference type="EMBL" id="AP023213">
    <property type="protein sequence ID" value="BCG48308.1"/>
    <property type="molecule type" value="Genomic_DNA"/>
</dbReference>
<feature type="transmembrane region" description="Helical" evidence="4">
    <location>
        <begin position="49"/>
        <end position="71"/>
    </location>
</feature>
<evidence type="ECO:0000313" key="6">
    <source>
        <dbReference type="Proteomes" id="UP000515472"/>
    </source>
</evidence>
<dbReference type="InterPro" id="IPR011990">
    <property type="entry name" value="TPR-like_helical_dom_sf"/>
</dbReference>
<feature type="repeat" description="TPR" evidence="3">
    <location>
        <begin position="595"/>
        <end position="628"/>
    </location>
</feature>
<accession>A0A6S6M3M5</accession>
<dbReference type="PROSITE" id="PS50293">
    <property type="entry name" value="TPR_REGION"/>
    <property type="match status" value="2"/>
</dbReference>
<dbReference type="InterPro" id="IPR019734">
    <property type="entry name" value="TPR_rpt"/>
</dbReference>
<feature type="repeat" description="TPR" evidence="3">
    <location>
        <begin position="459"/>
        <end position="492"/>
    </location>
</feature>
<keyword evidence="4" id="KW-1133">Transmembrane helix</keyword>
<dbReference type="PANTHER" id="PTHR44227">
    <property type="match status" value="1"/>
</dbReference>
<dbReference type="Gene3D" id="1.25.40.10">
    <property type="entry name" value="Tetratricopeptide repeat domain"/>
    <property type="match status" value="1"/>
</dbReference>
<feature type="transmembrane region" description="Helical" evidence="4">
    <location>
        <begin position="299"/>
        <end position="319"/>
    </location>
</feature>
<dbReference type="Pfam" id="PF13414">
    <property type="entry name" value="TPR_11"/>
    <property type="match status" value="1"/>
</dbReference>
<proteinExistence type="predicted"/>
<dbReference type="PANTHER" id="PTHR44227:SF3">
    <property type="entry name" value="PROTEIN O-MANNOSYL-TRANSFERASE TMTC4"/>
    <property type="match status" value="1"/>
</dbReference>
<feature type="transmembrane region" description="Helical" evidence="4">
    <location>
        <begin position="174"/>
        <end position="197"/>
    </location>
</feature>
<dbReference type="RefSeq" id="WP_185243071.1">
    <property type="nucleotide sequence ID" value="NZ_AP023213.1"/>
</dbReference>
<feature type="repeat" description="TPR" evidence="3">
    <location>
        <begin position="493"/>
        <end position="526"/>
    </location>
</feature>
<evidence type="ECO:0000256" key="4">
    <source>
        <dbReference type="SAM" id="Phobius"/>
    </source>
</evidence>